<dbReference type="EMBL" id="CP126084">
    <property type="protein sequence ID" value="WHX49372.1"/>
    <property type="molecule type" value="Genomic_DNA"/>
</dbReference>
<gene>
    <name evidence="3" type="ORF">QNH46_01380</name>
</gene>
<evidence type="ECO:0000256" key="2">
    <source>
        <dbReference type="SAM" id="Phobius"/>
    </source>
</evidence>
<evidence type="ECO:0000313" key="3">
    <source>
        <dbReference type="EMBL" id="WHX49372.1"/>
    </source>
</evidence>
<evidence type="ECO:0000256" key="1">
    <source>
        <dbReference type="SAM" id="Coils"/>
    </source>
</evidence>
<accession>A0AA95I7E8</accession>
<proteinExistence type="predicted"/>
<dbReference type="AlphaFoldDB" id="A0AA95I7E8"/>
<evidence type="ECO:0000313" key="4">
    <source>
        <dbReference type="Proteomes" id="UP001177943"/>
    </source>
</evidence>
<organism evidence="3 4">
    <name type="scientific">Paenibacillus woosongensis</name>
    <dbReference type="NCBI Taxonomy" id="307580"/>
    <lineage>
        <taxon>Bacteria</taxon>
        <taxon>Bacillati</taxon>
        <taxon>Bacillota</taxon>
        <taxon>Bacilli</taxon>
        <taxon>Bacillales</taxon>
        <taxon>Paenibacillaceae</taxon>
        <taxon>Paenibacillus</taxon>
    </lineage>
</organism>
<dbReference type="KEGG" id="pwn:QNH46_01380"/>
<keyword evidence="2" id="KW-1133">Transmembrane helix</keyword>
<feature type="coiled-coil region" evidence="1">
    <location>
        <begin position="28"/>
        <end position="59"/>
    </location>
</feature>
<dbReference type="Proteomes" id="UP001177943">
    <property type="component" value="Chromosome"/>
</dbReference>
<sequence>MQNKWRTYGGITLILILIAYIIYLQFNYQVHKQQEAQERQEMEQLLRSKEKQVEFYFKKANELISSNQKLEMKIDSFNGGETMELDDQLVSEVLDSREYQEIMAKYEERYGILDKVFIPENETLGGLRYKVKESIAAGYDLLPKYYGITNALMWMDTKEFKELNNVFKEHFGDVIPTEEIYGTFEELNDIIHKSVKEGKNLLPEYYGYGRNG</sequence>
<keyword evidence="2" id="KW-0812">Transmembrane</keyword>
<feature type="transmembrane region" description="Helical" evidence="2">
    <location>
        <begin position="7"/>
        <end position="26"/>
    </location>
</feature>
<name>A0AA95I7E8_9BACL</name>
<keyword evidence="1" id="KW-0175">Coiled coil</keyword>
<keyword evidence="2" id="KW-0472">Membrane</keyword>
<protein>
    <submittedName>
        <fullName evidence="3">Uncharacterized protein</fullName>
    </submittedName>
</protein>
<dbReference type="RefSeq" id="WP_283926598.1">
    <property type="nucleotide sequence ID" value="NZ_CP126084.1"/>
</dbReference>
<reference evidence="3" key="1">
    <citation type="submission" date="2023-05" db="EMBL/GenBank/DDBJ databases">
        <title>Comparative genomics of Bacillaceae isolates and their secondary metabolite potential.</title>
        <authorList>
            <person name="Song L."/>
            <person name="Nielsen L.J."/>
            <person name="Mohite O."/>
            <person name="Xu X."/>
            <person name="Weber T."/>
            <person name="Kovacs A.T."/>
        </authorList>
    </citation>
    <scope>NUCLEOTIDE SEQUENCE</scope>
    <source>
        <strain evidence="3">B2_4</strain>
    </source>
</reference>